<feature type="region of interest" description="Disordered" evidence="1">
    <location>
        <begin position="110"/>
        <end position="138"/>
    </location>
</feature>
<gene>
    <name evidence="3" type="ORF">AVEN_63158_1</name>
</gene>
<protein>
    <submittedName>
        <fullName evidence="3">Uncharacterized protein</fullName>
    </submittedName>
</protein>
<name>A0A4Y2B443_ARAVE</name>
<dbReference type="EMBL" id="BGPR01000045">
    <property type="protein sequence ID" value="GBL85824.1"/>
    <property type="molecule type" value="Genomic_DNA"/>
</dbReference>
<evidence type="ECO:0000313" key="4">
    <source>
        <dbReference type="Proteomes" id="UP000499080"/>
    </source>
</evidence>
<proteinExistence type="predicted"/>
<evidence type="ECO:0000256" key="2">
    <source>
        <dbReference type="SAM" id="SignalP"/>
    </source>
</evidence>
<dbReference type="Proteomes" id="UP000499080">
    <property type="component" value="Unassembled WGS sequence"/>
</dbReference>
<feature type="signal peptide" evidence="2">
    <location>
        <begin position="1"/>
        <end position="21"/>
    </location>
</feature>
<keyword evidence="4" id="KW-1185">Reference proteome</keyword>
<evidence type="ECO:0000256" key="1">
    <source>
        <dbReference type="SAM" id="MobiDB-lite"/>
    </source>
</evidence>
<feature type="region of interest" description="Disordered" evidence="1">
    <location>
        <begin position="26"/>
        <end position="62"/>
    </location>
</feature>
<keyword evidence="2" id="KW-0732">Signal</keyword>
<dbReference type="AlphaFoldDB" id="A0A4Y2B443"/>
<accession>A0A4Y2B443</accession>
<dbReference type="OrthoDB" id="6410029at2759"/>
<reference evidence="3 4" key="1">
    <citation type="journal article" date="2019" name="Sci. Rep.">
        <title>Orb-weaving spider Araneus ventricosus genome elucidates the spidroin gene catalogue.</title>
        <authorList>
            <person name="Kono N."/>
            <person name="Nakamura H."/>
            <person name="Ohtoshi R."/>
            <person name="Moran D.A.P."/>
            <person name="Shinohara A."/>
            <person name="Yoshida Y."/>
            <person name="Fujiwara M."/>
            <person name="Mori M."/>
            <person name="Tomita M."/>
            <person name="Arakawa K."/>
        </authorList>
    </citation>
    <scope>NUCLEOTIDE SEQUENCE [LARGE SCALE GENOMIC DNA]</scope>
</reference>
<sequence length="170" mass="19486">MKPVLLLGSVWLMALFTCTKEVALDQPSEEVTESDSKSDSSDVEWDSRNYKDENGNLKNNTTGRWNHSRMLARTSTTLNFDEWWFFTTRRPIISYKDFPGKPGVATWKEISPSSTTENRNSRKIKNPTAEEVSSSSWTPSSDLRHSMVYAIVGTLIGLYYSRQWLFTTVL</sequence>
<feature type="chain" id="PRO_5021237830" evidence="2">
    <location>
        <begin position="22"/>
        <end position="170"/>
    </location>
</feature>
<comment type="caution">
    <text evidence="3">The sequence shown here is derived from an EMBL/GenBank/DDBJ whole genome shotgun (WGS) entry which is preliminary data.</text>
</comment>
<feature type="compositionally biased region" description="Basic and acidic residues" evidence="1">
    <location>
        <begin position="34"/>
        <end position="55"/>
    </location>
</feature>
<organism evidence="3 4">
    <name type="scientific">Araneus ventricosus</name>
    <name type="common">Orbweaver spider</name>
    <name type="synonym">Epeira ventricosa</name>
    <dbReference type="NCBI Taxonomy" id="182803"/>
    <lineage>
        <taxon>Eukaryota</taxon>
        <taxon>Metazoa</taxon>
        <taxon>Ecdysozoa</taxon>
        <taxon>Arthropoda</taxon>
        <taxon>Chelicerata</taxon>
        <taxon>Arachnida</taxon>
        <taxon>Araneae</taxon>
        <taxon>Araneomorphae</taxon>
        <taxon>Entelegynae</taxon>
        <taxon>Araneoidea</taxon>
        <taxon>Araneidae</taxon>
        <taxon>Araneus</taxon>
    </lineage>
</organism>
<evidence type="ECO:0000313" key="3">
    <source>
        <dbReference type="EMBL" id="GBL85824.1"/>
    </source>
</evidence>